<organism evidence="7 8">
    <name type="scientific">Biomphalaria glabrata</name>
    <name type="common">Bloodfluke planorb</name>
    <name type="synonym">Freshwater snail</name>
    <dbReference type="NCBI Taxonomy" id="6526"/>
    <lineage>
        <taxon>Eukaryota</taxon>
        <taxon>Metazoa</taxon>
        <taxon>Spiralia</taxon>
        <taxon>Lophotrochozoa</taxon>
        <taxon>Mollusca</taxon>
        <taxon>Gastropoda</taxon>
        <taxon>Heterobranchia</taxon>
        <taxon>Euthyneura</taxon>
        <taxon>Panpulmonata</taxon>
        <taxon>Hygrophila</taxon>
        <taxon>Lymnaeoidea</taxon>
        <taxon>Planorbidae</taxon>
        <taxon>Biomphalaria</taxon>
    </lineage>
</organism>
<dbReference type="PANTHER" id="PTHR39069:SF8">
    <property type="entry name" value="FI17111P1"/>
    <property type="match status" value="1"/>
</dbReference>
<feature type="transmembrane region" description="Helical" evidence="4">
    <location>
        <begin position="864"/>
        <end position="889"/>
    </location>
</feature>
<evidence type="ECO:0000256" key="5">
    <source>
        <dbReference type="SAM" id="SignalP"/>
    </source>
</evidence>
<dbReference type="Pfam" id="PF00431">
    <property type="entry name" value="CUB"/>
    <property type="match status" value="2"/>
</dbReference>
<evidence type="ECO:0000256" key="4">
    <source>
        <dbReference type="SAM" id="Phobius"/>
    </source>
</evidence>
<feature type="signal peptide" evidence="5">
    <location>
        <begin position="1"/>
        <end position="23"/>
    </location>
</feature>
<name>A0A9W3AS03_BIOGL</name>
<dbReference type="GeneID" id="106058585"/>
<dbReference type="PROSITE" id="PS01180">
    <property type="entry name" value="CUB"/>
    <property type="match status" value="2"/>
</dbReference>
<dbReference type="InterPro" id="IPR035914">
    <property type="entry name" value="Sperma_CUB_dom_sf"/>
</dbReference>
<accession>A0A9W3AS03</accession>
<evidence type="ECO:0000259" key="6">
    <source>
        <dbReference type="PROSITE" id="PS01180"/>
    </source>
</evidence>
<gene>
    <name evidence="8" type="primary">LOC106058585</name>
</gene>
<feature type="compositionally biased region" description="Low complexity" evidence="3">
    <location>
        <begin position="988"/>
        <end position="1002"/>
    </location>
</feature>
<dbReference type="OrthoDB" id="5912242at2759"/>
<feature type="domain" description="CUB" evidence="6">
    <location>
        <begin position="185"/>
        <end position="291"/>
    </location>
</feature>
<keyword evidence="4" id="KW-1133">Transmembrane helix</keyword>
<dbReference type="Gene3D" id="2.60.120.290">
    <property type="entry name" value="Spermadhesin, CUB domain"/>
    <property type="match status" value="2"/>
</dbReference>
<feature type="chain" id="PRO_5040867795" evidence="5">
    <location>
        <begin position="24"/>
        <end position="1048"/>
    </location>
</feature>
<feature type="domain" description="CUB" evidence="6">
    <location>
        <begin position="72"/>
        <end position="183"/>
    </location>
</feature>
<dbReference type="InterPro" id="IPR036116">
    <property type="entry name" value="FN3_sf"/>
</dbReference>
<evidence type="ECO:0000256" key="2">
    <source>
        <dbReference type="PROSITE-ProRule" id="PRU00059"/>
    </source>
</evidence>
<keyword evidence="4" id="KW-0472">Membrane</keyword>
<evidence type="ECO:0000313" key="8">
    <source>
        <dbReference type="RefSeq" id="XP_055890036.1"/>
    </source>
</evidence>
<dbReference type="PANTHER" id="PTHR39069">
    <property type="entry name" value="ECDYSONE-INDUCIBLE GENE E1, ISOFORM A"/>
    <property type="match status" value="1"/>
</dbReference>
<sequence length="1048" mass="117058">MKITCYIFICIVFIFTKVRLSEAYTNCLKPDAGKAAYGSSCSDSSQCLTEYCFNSTCSCPDNSFLDSKSGLCAQKSGDIQAKNGDCGYIISTNIPFISLVQWNINGEYGTYVTLVILEVNMDPSWCSYSYLEVYEGSLSLRSSICALNDSTAKYQASKSNSLTVKYRGTTEGYKGFRAVYYIRNYAAVLTEPTGYISSPGYPVSYDIYSQYSWLITAKPGQIITLSSDGFIYNDDYVKVYNGQNEYSSQLRNFTSQWSNQSVTSTSNSVFVKFTTSYVWTYTGFSASYQVYVLYGNFCGLSDKCAQGMTCIGGICTCSDQSYYDQTRKTCQNRVPYGSVCNYQDICAKSLSCSGLYCSCNSVRYYDQLSMTCINRLNYGYPCSSNDWCVAGLSCEGGSCGCASSQYYDAMSASCYSRFPHGYLCSLPEQCAQGFICVDYVCRCSSSQYYDSANLRCRSGILYGQNCSDQVSCVQDLSCYSGVCDCPQNKFYDTSSQTCQYKRTYGMICYSSDQCAQDLVCDGNVCRCSKDYYYDYSSQTCKNSVDYGDSCNSTDQCSPGLVCWLDICQCSQSSYYNTSSRSCHAQLSHTDSCETSEQCLSPLLCVPDISSISRCLCPSETYFYYYNCINESLLATMAIDELAKSNSVHLTWTLNYSLPNVSFIVTCREVSQNFQRQFRNSEISEIYIDGLLPGTQYNVIITILLPSDNYYQSRSVDESLILNTRQIYGRVCDDQVQCDERMKCDRGVCVCANDYYFSAWTKLCEKRLTKGYECNITDECKVNMTCALGHCGCLTGYYYQNIEQQCYPAFKRGQQCDPSIQDMCVSRDLVCRRDTLYSYTCQQSFDGQITVVPNVKSEADTNTTLIALIVVSVFGWAVAIATGVCVIVLCRRIRNTSTANGCDNQLKKNTGTKKNDYRTFPPKADQDPLEYVNKDDLDATSSVHSYSNLQITTSAQPALSARPTANSKPLIPVKPPKASRGPFGGKILSTPTSTFTNTTFEPEPVQEEEDVYEELRVPEMLYRNEGTVKKGDTNSNIYQNCGISSIDQN</sequence>
<dbReference type="InterPro" id="IPR000859">
    <property type="entry name" value="CUB_dom"/>
</dbReference>
<keyword evidence="4" id="KW-0812">Transmembrane</keyword>
<evidence type="ECO:0000313" key="7">
    <source>
        <dbReference type="Proteomes" id="UP001165740"/>
    </source>
</evidence>
<feature type="compositionally biased region" description="Polar residues" evidence="3">
    <location>
        <begin position="957"/>
        <end position="966"/>
    </location>
</feature>
<keyword evidence="5" id="KW-0732">Signal</keyword>
<feature type="region of interest" description="Disordered" evidence="3">
    <location>
        <begin position="957"/>
        <end position="1009"/>
    </location>
</feature>
<evidence type="ECO:0000256" key="3">
    <source>
        <dbReference type="SAM" id="MobiDB-lite"/>
    </source>
</evidence>
<keyword evidence="1" id="KW-1015">Disulfide bond</keyword>
<keyword evidence="7" id="KW-1185">Reference proteome</keyword>
<comment type="caution">
    <text evidence="2">Lacks conserved residue(s) required for the propagation of feature annotation.</text>
</comment>
<feature type="region of interest" description="Disordered" evidence="3">
    <location>
        <begin position="906"/>
        <end position="928"/>
    </location>
</feature>
<dbReference type="SUPFAM" id="SSF49854">
    <property type="entry name" value="Spermadhesin, CUB domain"/>
    <property type="match status" value="2"/>
</dbReference>
<dbReference type="InterPro" id="IPR003961">
    <property type="entry name" value="FN3_dom"/>
</dbReference>
<protein>
    <submittedName>
        <fullName evidence="8">Uncharacterized protein LOC106058585</fullName>
    </submittedName>
</protein>
<reference evidence="8" key="1">
    <citation type="submission" date="2025-08" db="UniProtKB">
        <authorList>
            <consortium name="RefSeq"/>
        </authorList>
    </citation>
    <scope>IDENTIFICATION</scope>
</reference>
<dbReference type="AlphaFoldDB" id="A0A9W3AS03"/>
<evidence type="ECO:0000256" key="1">
    <source>
        <dbReference type="ARBA" id="ARBA00023157"/>
    </source>
</evidence>
<dbReference type="Proteomes" id="UP001165740">
    <property type="component" value="Chromosome 6"/>
</dbReference>
<dbReference type="CDD" id="cd00041">
    <property type="entry name" value="CUB"/>
    <property type="match status" value="1"/>
</dbReference>
<dbReference type="RefSeq" id="XP_055890036.1">
    <property type="nucleotide sequence ID" value="XM_056034061.1"/>
</dbReference>
<dbReference type="CDD" id="cd00063">
    <property type="entry name" value="FN3"/>
    <property type="match status" value="1"/>
</dbReference>
<proteinExistence type="predicted"/>
<dbReference type="SUPFAM" id="SSF49265">
    <property type="entry name" value="Fibronectin type III"/>
    <property type="match status" value="1"/>
</dbReference>
<dbReference type="SMART" id="SM00042">
    <property type="entry name" value="CUB"/>
    <property type="match status" value="2"/>
</dbReference>